<feature type="compositionally biased region" description="Polar residues" evidence="1">
    <location>
        <begin position="200"/>
        <end position="213"/>
    </location>
</feature>
<feature type="region of interest" description="Disordered" evidence="1">
    <location>
        <begin position="74"/>
        <end position="146"/>
    </location>
</feature>
<name>A0A7X1N880_9BURK</name>
<reference evidence="2 3" key="1">
    <citation type="submission" date="2019-10" db="EMBL/GenBank/DDBJ databases">
        <title>Paraburkholderia sp. isolated from nodules of Mimosa pudica from Brazilian Atlantic Forest soils.</title>
        <authorList>
            <person name="Paulitsch F."/>
            <person name="Hungria M."/>
            <person name="Dall'Agnol R."/>
        </authorList>
    </citation>
    <scope>NUCLEOTIDE SEQUENCE [LARGE SCALE GENOMIC DNA]</scope>
    <source>
        <strain evidence="2 3">CNPSo 3157</strain>
    </source>
</reference>
<accession>A0A7X1N880</accession>
<dbReference type="EMBL" id="WHNP01000007">
    <property type="protein sequence ID" value="MPW17184.1"/>
    <property type="molecule type" value="Genomic_DNA"/>
</dbReference>
<sequence>MNKPSERIVVFVTPAQKRAISATADNLGISVSELMRRAVLSFGATSEQVKAASIVDRLRAPREPDALNEALQRVARSSNRMRQAAPAALKPRAGSSATSPAASAGVSRAESSAGSSAAREPASSPGNDAALAASGEPRETLAPIDLARPADSAAVLAPVGTLESADDDNAAQVAARVAAAKAAAIAHDTDEAPATDSDTRAPSRTATLLSSKRSAAGKRQREHEEDEPNIDPTEGNGRFA</sequence>
<keyword evidence="3" id="KW-1185">Reference proteome</keyword>
<feature type="compositionally biased region" description="Low complexity" evidence="1">
    <location>
        <begin position="93"/>
        <end position="125"/>
    </location>
</feature>
<protein>
    <submittedName>
        <fullName evidence="2">Uncharacterized protein</fullName>
    </submittedName>
</protein>
<feature type="region of interest" description="Disordered" evidence="1">
    <location>
        <begin position="178"/>
        <end position="240"/>
    </location>
</feature>
<evidence type="ECO:0000313" key="3">
    <source>
        <dbReference type="Proteomes" id="UP000484381"/>
    </source>
</evidence>
<dbReference type="RefSeq" id="WP_152757337.1">
    <property type="nucleotide sequence ID" value="NZ_WHNP01000007.1"/>
</dbReference>
<dbReference type="InterPro" id="IPR053842">
    <property type="entry name" value="NikA-like"/>
</dbReference>
<dbReference type="Proteomes" id="UP000484381">
    <property type="component" value="Unassembled WGS sequence"/>
</dbReference>
<evidence type="ECO:0000256" key="1">
    <source>
        <dbReference type="SAM" id="MobiDB-lite"/>
    </source>
</evidence>
<organism evidence="2 3">
    <name type="scientific">Paraburkholderia franconis</name>
    <dbReference type="NCBI Taxonomy" id="2654983"/>
    <lineage>
        <taxon>Bacteria</taxon>
        <taxon>Pseudomonadati</taxon>
        <taxon>Pseudomonadota</taxon>
        <taxon>Betaproteobacteria</taxon>
        <taxon>Burkholderiales</taxon>
        <taxon>Burkholderiaceae</taxon>
        <taxon>Paraburkholderia</taxon>
    </lineage>
</organism>
<dbReference type="Pfam" id="PF21983">
    <property type="entry name" value="NikA-like"/>
    <property type="match status" value="1"/>
</dbReference>
<comment type="caution">
    <text evidence="2">The sequence shown here is derived from an EMBL/GenBank/DDBJ whole genome shotgun (WGS) entry which is preliminary data.</text>
</comment>
<gene>
    <name evidence="2" type="ORF">GCT13_09630</name>
</gene>
<dbReference type="AlphaFoldDB" id="A0A7X1N880"/>
<proteinExistence type="predicted"/>
<evidence type="ECO:0000313" key="2">
    <source>
        <dbReference type="EMBL" id="MPW17184.1"/>
    </source>
</evidence>